<sequence length="508" mass="54438">MTIATFLWVPGTGESYKDDVRTDILEVGSVENTGYAIAAEFGATIANVWVGYDSTIGPAGGGIGGQDHFTSREIGRTALLAKARATEGPLIFGGYSQGAGIVWEVMQEIYAGKHPDLWPRMLCSVLVANPFRVADQSENSITFVLDGTDTEAFSGWGVANVTGTGITPRIPEFNLVNAKDMICNAAPDSFLRDIADLIEYMEFNEDSLNWGLKTYENVANVNWVAAAAGWLDIPNQIRRVQNTLREVAGYISKKSNKHTSYDNRKNNFPITQMDGSTGSMCQYLGRYLVALAPWLITKAEERGPVPPVVAYEDFRIDGAGWTGFTGNLGKARVNTGRAGQSASGVNEVVNIQGVHNATAPSDDYAIDVLLADVLQGQLDKGANGAADYFRIRNTATFGVGTAVEFRLRASGAVAISSVSGGTVTQKATGTGSFTFAHMLRFQAKGNVYSIINLTTGTTILTWTDAAGIINTGPNNRRATAGQTSNHPFAQPQWSGYAFDSFAITDLSV</sequence>
<protein>
    <submittedName>
        <fullName evidence="1">Lysin B</fullName>
    </submittedName>
</protein>
<dbReference type="SUPFAM" id="SSF53474">
    <property type="entry name" value="alpha/beta-Hydrolases"/>
    <property type="match status" value="1"/>
</dbReference>
<dbReference type="InterPro" id="IPR029058">
    <property type="entry name" value="AB_hydrolase_fold"/>
</dbReference>
<gene>
    <name evidence="1" type="ORF">SEA_TRINA_151</name>
</gene>
<evidence type="ECO:0000313" key="2">
    <source>
        <dbReference type="Proteomes" id="UP000231419"/>
    </source>
</evidence>
<dbReference type="Gene3D" id="3.40.50.1820">
    <property type="entry name" value="alpha/beta hydrolase"/>
    <property type="match status" value="1"/>
</dbReference>
<name>A0A2D0ZN20_9CAUD</name>
<proteinExistence type="predicted"/>
<dbReference type="EMBL" id="MF668286">
    <property type="protein sequence ID" value="ASZ74951.1"/>
    <property type="molecule type" value="Genomic_DNA"/>
</dbReference>
<organism evidence="1 2">
    <name type="scientific">Rhodococcus phage Trina</name>
    <dbReference type="NCBI Taxonomy" id="2027905"/>
    <lineage>
        <taxon>Viruses</taxon>
        <taxon>Duplodnaviria</taxon>
        <taxon>Heunggongvirae</taxon>
        <taxon>Uroviricota</taxon>
        <taxon>Caudoviricetes</taxon>
        <taxon>Trinavirus</taxon>
        <taxon>Trinavirus trina</taxon>
    </lineage>
</organism>
<reference evidence="2" key="1">
    <citation type="submission" date="2017-08" db="EMBL/GenBank/DDBJ databases">
        <authorList>
            <person name="de Groot N.N."/>
        </authorList>
    </citation>
    <scope>NUCLEOTIDE SEQUENCE [LARGE SCALE GENOMIC DNA]</scope>
</reference>
<keyword evidence="2" id="KW-1185">Reference proteome</keyword>
<accession>A0A2D0ZN20</accession>
<dbReference type="Proteomes" id="UP000231419">
    <property type="component" value="Segment"/>
</dbReference>
<dbReference type="OrthoDB" id="34424at10239"/>
<evidence type="ECO:0000313" key="1">
    <source>
        <dbReference type="EMBL" id="ASZ74951.1"/>
    </source>
</evidence>